<dbReference type="InterPro" id="IPR052296">
    <property type="entry name" value="TR-Histone_Methyltrans"/>
</dbReference>
<accession>A0A9D4RHT2</accession>
<dbReference type="GO" id="GO:0006355">
    <property type="term" value="P:regulation of DNA-templated transcription"/>
    <property type="evidence" value="ECO:0007669"/>
    <property type="project" value="TreeGrafter"/>
</dbReference>
<dbReference type="PROSITE" id="PS50157">
    <property type="entry name" value="ZINC_FINGER_C2H2_2"/>
    <property type="match status" value="1"/>
</dbReference>
<keyword evidence="3" id="KW-0862">Zinc</keyword>
<dbReference type="AlphaFoldDB" id="A0A9D4RHT2"/>
<sequence length="79" mass="9741">MLQRQIQQLNLAQNWCAKCNATFQITSDLVYHMRSHDKREFDPIKRKREEKFKCDVCKETYKERHHFTRRMTSHSLLEK</sequence>
<keyword evidence="3" id="KW-0863">Zinc-finger</keyword>
<keyword evidence="3" id="KW-0479">Metal-binding</keyword>
<evidence type="ECO:0000256" key="2">
    <source>
        <dbReference type="ARBA" id="ARBA00023242"/>
    </source>
</evidence>
<feature type="domain" description="C2H2-type" evidence="4">
    <location>
        <begin position="14"/>
        <end position="41"/>
    </location>
</feature>
<comment type="caution">
    <text evidence="5">The sequence shown here is derived from an EMBL/GenBank/DDBJ whole genome shotgun (WGS) entry which is preliminary data.</text>
</comment>
<dbReference type="InterPro" id="IPR036236">
    <property type="entry name" value="Znf_C2H2_sf"/>
</dbReference>
<dbReference type="Gene3D" id="3.30.160.60">
    <property type="entry name" value="Classic Zinc Finger"/>
    <property type="match status" value="1"/>
</dbReference>
<protein>
    <recommendedName>
        <fullName evidence="4">C2H2-type domain-containing protein</fullName>
    </recommendedName>
</protein>
<organism evidence="5 6">
    <name type="scientific">Dreissena polymorpha</name>
    <name type="common">Zebra mussel</name>
    <name type="synonym">Mytilus polymorpha</name>
    <dbReference type="NCBI Taxonomy" id="45954"/>
    <lineage>
        <taxon>Eukaryota</taxon>
        <taxon>Metazoa</taxon>
        <taxon>Spiralia</taxon>
        <taxon>Lophotrochozoa</taxon>
        <taxon>Mollusca</taxon>
        <taxon>Bivalvia</taxon>
        <taxon>Autobranchia</taxon>
        <taxon>Heteroconchia</taxon>
        <taxon>Euheterodonta</taxon>
        <taxon>Imparidentia</taxon>
        <taxon>Neoheterodontei</taxon>
        <taxon>Myida</taxon>
        <taxon>Dreissenoidea</taxon>
        <taxon>Dreissenidae</taxon>
        <taxon>Dreissena</taxon>
    </lineage>
</organism>
<keyword evidence="2" id="KW-0539">Nucleus</keyword>
<reference evidence="5" key="2">
    <citation type="submission" date="2020-11" db="EMBL/GenBank/DDBJ databases">
        <authorList>
            <person name="McCartney M.A."/>
            <person name="Auch B."/>
            <person name="Kono T."/>
            <person name="Mallez S."/>
            <person name="Becker A."/>
            <person name="Gohl D.M."/>
            <person name="Silverstein K.A.T."/>
            <person name="Koren S."/>
            <person name="Bechman K.B."/>
            <person name="Herman A."/>
            <person name="Abrahante J.E."/>
            <person name="Garbe J."/>
        </authorList>
    </citation>
    <scope>NUCLEOTIDE SEQUENCE</scope>
    <source>
        <strain evidence="5">Duluth1</strain>
        <tissue evidence="5">Whole animal</tissue>
    </source>
</reference>
<proteinExistence type="predicted"/>
<reference evidence="5" key="1">
    <citation type="journal article" date="2019" name="bioRxiv">
        <title>The Genome of the Zebra Mussel, Dreissena polymorpha: A Resource for Invasive Species Research.</title>
        <authorList>
            <person name="McCartney M.A."/>
            <person name="Auch B."/>
            <person name="Kono T."/>
            <person name="Mallez S."/>
            <person name="Zhang Y."/>
            <person name="Obille A."/>
            <person name="Becker A."/>
            <person name="Abrahante J.E."/>
            <person name="Garbe J."/>
            <person name="Badalamenti J.P."/>
            <person name="Herman A."/>
            <person name="Mangelson H."/>
            <person name="Liachko I."/>
            <person name="Sullivan S."/>
            <person name="Sone E.D."/>
            <person name="Koren S."/>
            <person name="Silverstein K.A.T."/>
            <person name="Beckman K.B."/>
            <person name="Gohl D.M."/>
        </authorList>
    </citation>
    <scope>NUCLEOTIDE SEQUENCE</scope>
    <source>
        <strain evidence="5">Duluth1</strain>
        <tissue evidence="5">Whole animal</tissue>
    </source>
</reference>
<name>A0A9D4RHT2_DREPO</name>
<dbReference type="InterPro" id="IPR013087">
    <property type="entry name" value="Znf_C2H2_type"/>
</dbReference>
<dbReference type="SUPFAM" id="SSF57667">
    <property type="entry name" value="beta-beta-alpha zinc fingers"/>
    <property type="match status" value="1"/>
</dbReference>
<dbReference type="PANTHER" id="PTHR16516">
    <property type="entry name" value="AGAP007109-PA"/>
    <property type="match status" value="1"/>
</dbReference>
<evidence type="ECO:0000313" key="6">
    <source>
        <dbReference type="Proteomes" id="UP000828390"/>
    </source>
</evidence>
<dbReference type="GO" id="GO:0005634">
    <property type="term" value="C:nucleus"/>
    <property type="evidence" value="ECO:0007669"/>
    <property type="project" value="UniProtKB-SubCell"/>
</dbReference>
<gene>
    <name evidence="5" type="ORF">DPMN_032260</name>
</gene>
<dbReference type="PANTHER" id="PTHR16516:SF4">
    <property type="entry name" value="C2H2-TYPE DOMAIN-CONTAINING PROTEIN"/>
    <property type="match status" value="1"/>
</dbReference>
<comment type="subcellular location">
    <subcellularLocation>
        <location evidence="1">Nucleus</location>
    </subcellularLocation>
</comment>
<evidence type="ECO:0000313" key="5">
    <source>
        <dbReference type="EMBL" id="KAH3869101.1"/>
    </source>
</evidence>
<evidence type="ECO:0000256" key="3">
    <source>
        <dbReference type="PROSITE-ProRule" id="PRU00042"/>
    </source>
</evidence>
<dbReference type="EMBL" id="JAIWYP010000002">
    <property type="protein sequence ID" value="KAH3869101.1"/>
    <property type="molecule type" value="Genomic_DNA"/>
</dbReference>
<dbReference type="Proteomes" id="UP000828390">
    <property type="component" value="Unassembled WGS sequence"/>
</dbReference>
<dbReference type="GO" id="GO:0008270">
    <property type="term" value="F:zinc ion binding"/>
    <property type="evidence" value="ECO:0007669"/>
    <property type="project" value="UniProtKB-KW"/>
</dbReference>
<evidence type="ECO:0000256" key="1">
    <source>
        <dbReference type="ARBA" id="ARBA00004123"/>
    </source>
</evidence>
<dbReference type="PROSITE" id="PS00028">
    <property type="entry name" value="ZINC_FINGER_C2H2_1"/>
    <property type="match status" value="1"/>
</dbReference>
<evidence type="ECO:0000259" key="4">
    <source>
        <dbReference type="PROSITE" id="PS50157"/>
    </source>
</evidence>
<keyword evidence="6" id="KW-1185">Reference proteome</keyword>